<feature type="domain" description="ABM" evidence="2">
    <location>
        <begin position="26"/>
        <end position="116"/>
    </location>
</feature>
<feature type="chain" id="PRO_5044326448" description="ABM domain-containing protein" evidence="1">
    <location>
        <begin position="23"/>
        <end position="482"/>
    </location>
</feature>
<dbReference type="PANTHER" id="PTHR43698:SF1">
    <property type="entry name" value="BLL4564 PROTEIN"/>
    <property type="match status" value="1"/>
</dbReference>
<dbReference type="InterPro" id="IPR011008">
    <property type="entry name" value="Dimeric_a/b-barrel"/>
</dbReference>
<dbReference type="Pfam" id="PF03992">
    <property type="entry name" value="ABM"/>
    <property type="match status" value="1"/>
</dbReference>
<dbReference type="InterPro" id="IPR003779">
    <property type="entry name" value="CMD-like"/>
</dbReference>
<dbReference type="InterPro" id="IPR047263">
    <property type="entry name" value="HNL-like_cupin"/>
</dbReference>
<dbReference type="Pfam" id="PF02627">
    <property type="entry name" value="CMD"/>
    <property type="match status" value="1"/>
</dbReference>
<accession>A0AB33IQQ0</accession>
<dbReference type="InterPro" id="IPR029032">
    <property type="entry name" value="AhpD-like"/>
</dbReference>
<dbReference type="GO" id="GO:0051920">
    <property type="term" value="F:peroxiredoxin activity"/>
    <property type="evidence" value="ECO:0007669"/>
    <property type="project" value="InterPro"/>
</dbReference>
<dbReference type="SUPFAM" id="SSF54909">
    <property type="entry name" value="Dimeric alpha+beta barrel"/>
    <property type="match status" value="1"/>
</dbReference>
<name>A0AB33IQQ0_9BACT</name>
<dbReference type="InterPro" id="IPR011051">
    <property type="entry name" value="RmlC_Cupin_sf"/>
</dbReference>
<keyword evidence="1" id="KW-0732">Signal</keyword>
<dbReference type="Gene3D" id="1.20.1290.10">
    <property type="entry name" value="AhpD-like"/>
    <property type="match status" value="1"/>
</dbReference>
<organism evidence="3">
    <name type="scientific">Prevotella sp. GTC17253</name>
    <dbReference type="NCBI Taxonomy" id="3236793"/>
    <lineage>
        <taxon>Bacteria</taxon>
        <taxon>Pseudomonadati</taxon>
        <taxon>Bacteroidota</taxon>
        <taxon>Bacteroidia</taxon>
        <taxon>Bacteroidales</taxon>
        <taxon>Prevotellaceae</taxon>
        <taxon>Prevotella</taxon>
    </lineage>
</organism>
<proteinExistence type="predicted"/>
<evidence type="ECO:0000313" key="3">
    <source>
        <dbReference type="EMBL" id="BFO71829.1"/>
    </source>
</evidence>
<dbReference type="Gene3D" id="2.60.120.10">
    <property type="entry name" value="Jelly Rolls"/>
    <property type="match status" value="1"/>
</dbReference>
<dbReference type="PANTHER" id="PTHR43698">
    <property type="entry name" value="RIBD C-TERMINAL DOMAIN CONTAINING PROTEIN"/>
    <property type="match status" value="1"/>
</dbReference>
<reference evidence="3" key="1">
    <citation type="submission" date="2024-07" db="EMBL/GenBank/DDBJ databases">
        <title>Complete genome sequence of Prevotella sp. YM-2024 GTC17253.</title>
        <authorList>
            <person name="Hayashi M."/>
            <person name="Muto Y."/>
            <person name="Tanaka K."/>
            <person name="Niwa H."/>
        </authorList>
    </citation>
    <scope>NUCLEOTIDE SEQUENCE</scope>
    <source>
        <strain evidence="3">GTC17253</strain>
    </source>
</reference>
<dbReference type="AlphaFoldDB" id="A0AB33IQQ0"/>
<dbReference type="InterPro" id="IPR007138">
    <property type="entry name" value="ABM_dom"/>
</dbReference>
<gene>
    <name evidence="3" type="ORF">GTC17253_17950</name>
</gene>
<dbReference type="CDD" id="cd02233">
    <property type="entry name" value="cupin_HNL-like"/>
    <property type="match status" value="1"/>
</dbReference>
<dbReference type="PROSITE" id="PS51725">
    <property type="entry name" value="ABM"/>
    <property type="match status" value="1"/>
</dbReference>
<dbReference type="EMBL" id="AP035785">
    <property type="protein sequence ID" value="BFO71829.1"/>
    <property type="molecule type" value="Genomic_DNA"/>
</dbReference>
<feature type="signal peptide" evidence="1">
    <location>
        <begin position="1"/>
        <end position="22"/>
    </location>
</feature>
<dbReference type="SUPFAM" id="SSF69118">
    <property type="entry name" value="AhpD-like"/>
    <property type="match status" value="1"/>
</dbReference>
<dbReference type="InterPro" id="IPR014710">
    <property type="entry name" value="RmlC-like_jellyroll"/>
</dbReference>
<evidence type="ECO:0000259" key="2">
    <source>
        <dbReference type="PROSITE" id="PS51725"/>
    </source>
</evidence>
<evidence type="ECO:0000256" key="1">
    <source>
        <dbReference type="SAM" id="SignalP"/>
    </source>
</evidence>
<protein>
    <recommendedName>
        <fullName evidence="2">ABM domain-containing protein</fullName>
    </recommendedName>
</protein>
<sequence length="482" mass="53577">MDMVKHLIFATIMTALSLSAKAQTEIVRMADIEVYPQYLDEFIKAGKDIAETSIREETGVICLFPCQMKEDKTHFRILELYASPEAYQHHIQTKHFLHYKEVTKKMVKSLKLNDVDPIDAGNMTKIFKRKTNEKSVHMMELTARQQSLVLIASMEAKGNMEGLATVLNKGFDDGLTVSEAKEALSQLYAYTGFPRSLNALSTLQQVMKDRDAKGLVTEKGVETDEKPGDYDALKAGTSVQTQLCGGKPFNYTFASQTDYYLKAHLFGDIFSRNILSFSDRELVTIGAIAALPGCESQLLAHVSGSLNMGVTIGQLSDIPSLLRSKVGEAEANRTAKAVASVLNESVETVDSVDFGVWPKGNLNTAYAKYFIGNSYLADLNGANGGPTNVTFEPRCRNNWHIHHKCVQVLICVAGRGWYQEWGKPAVKMTPGTVIAIPEGVKHWHGAARDSWFQHLTYMTKIEKGSSNEWLEPVTDEVYDKLK</sequence>
<dbReference type="SUPFAM" id="SSF51182">
    <property type="entry name" value="RmlC-like cupins"/>
    <property type="match status" value="1"/>
</dbReference>
<dbReference type="Gene3D" id="3.30.70.100">
    <property type="match status" value="1"/>
</dbReference>